<evidence type="ECO:0000259" key="3">
    <source>
        <dbReference type="PROSITE" id="PS50240"/>
    </source>
</evidence>
<dbReference type="AlphaFoldDB" id="A0A0V0U7H3"/>
<dbReference type="SUPFAM" id="SSF50494">
    <property type="entry name" value="Trypsin-like serine proteases"/>
    <property type="match status" value="5"/>
</dbReference>
<feature type="domain" description="Peptidase S1" evidence="3">
    <location>
        <begin position="259"/>
        <end position="508"/>
    </location>
</feature>
<feature type="domain" description="Peptidase S1" evidence="3">
    <location>
        <begin position="40"/>
        <end position="246"/>
    </location>
</feature>
<dbReference type="PROSITE" id="PS50240">
    <property type="entry name" value="TRYPSIN_DOM"/>
    <property type="match status" value="5"/>
</dbReference>
<keyword evidence="4" id="KW-0645">Protease</keyword>
<keyword evidence="4" id="KW-0812">Transmembrane</keyword>
<dbReference type="InterPro" id="IPR043504">
    <property type="entry name" value="Peptidase_S1_PA_chymotrypsin"/>
</dbReference>
<feature type="domain" description="Peptidase S1" evidence="3">
    <location>
        <begin position="959"/>
        <end position="1193"/>
    </location>
</feature>
<keyword evidence="4" id="KW-0378">Hydrolase</keyword>
<dbReference type="InterPro" id="IPR001254">
    <property type="entry name" value="Trypsin_dom"/>
</dbReference>
<keyword evidence="1" id="KW-1015">Disulfide bond</keyword>
<comment type="caution">
    <text evidence="4">The sequence shown here is derived from an EMBL/GenBank/DDBJ whole genome shotgun (WGS) entry which is preliminary data.</text>
</comment>
<sequence>MNRLINFLLIWLLNFNANVESDIQCGRSLHENASPVRRWMLNSTISLPKFNPWNVFISGKNKTCGGVLVQIYPDTTSSEIVLTSGQCFIDKEGHLLNYADYKVYLGGHSFNENKKTTTISVGIKQITVMEFDEQTMQNDLAMLVLETTVPFDYNIRAICLPHYSFDIKYADWISLTGWKTHTRKNRGFRSSGILQNIPIITLSEEECEEIIPFFHKYYHTCGIRSTEYFYKYRTVFFKFIFADIECGISHYVPTQFYTSVGYPPQYTNARASPYSMPWSVIIETEDKVCGGVLIRLEKITNSSHTVLTSSYCFSQKFGKMHNYANTKVHFGVHRFPSDTDKVTVGIKQVTSTPYEVGMIKKDIALITLQSEVEFNEKIRPICLPSINYKPSSAQKYPLVGWVLSKLTRFRKIPYLLQVPIIILEPSECAMMLEIFSDDDHICGYFYDPHMFNNSVPLDLGSALISTYQKNLFIIGLFSAMIRFENMTGHVLLFSRISTSVEWIVRSNDPSSPVDYLQFLPSSRAEENVPCGKATAKRLEAEARVGYPPNFKNVMAVPKSMPWNVIVQADVSTCGGVLIRLNDEFNYTDTVLTSSRCFYKNFKVDHANVKVYLGAHKLPISRGTRTVGVKQVTTTPFAKDEYQKDLAVITLEGNVEFSEKIRPICLPDKDAEFATPAVLWLVGWNTIDGDGFPSMKAPFLMQIPVYVLKPSTCKKIFDHYSTHDHICGRYVDPYLFNITQNVDYGSPLIGSDEDTLYVLGTFNGHVGFPNNTGNNRCGVEKFPQRKLYYFMPNETNVEENIEDYVHAFPHSFPWSVIIKSKNRTCGGALVGMPHSYLYGEHVLTTAQCFLDQNDKYINHDNYEVVLGAHILSRRRGQMVVGIKQVTLSAFDRSTMGPDFALITLETAVHFNDRIQPICLPVGDVLIPESRILPLVGWNLSPVTKELCGKSYVKPRREYTVSNASTITKHLSARPHSYPWSVALVSKTRTCGGVLIMLSTNIHASELVITSAQCFINSTGHRIDHTQYEVVLGAHDMKSKHSALILGIKYVTIAELEDYRMIRDLAMVTLQTQVLFSETIQPVCIPEPDIPMYNGDVLPLLGWNLIDIRVLPKELCEEVIPAFNTEHHVCGRFADRYLYKAKVTVDIGSALVLSSAGRVFLYALFSGHYTKNFTNDLLLFYKIETSIEWMARSANPMIKEDSIVVLSVNPLDYNA</sequence>
<accession>A0A0V0U7H3</accession>
<dbReference type="SMART" id="SM00020">
    <property type="entry name" value="Tryp_SPc"/>
    <property type="match status" value="1"/>
</dbReference>
<reference evidence="4 5" key="1">
    <citation type="submission" date="2015-01" db="EMBL/GenBank/DDBJ databases">
        <title>Evolution of Trichinella species and genotypes.</title>
        <authorList>
            <person name="Korhonen P.K."/>
            <person name="Edoardo P."/>
            <person name="Giuseppe L.R."/>
            <person name="Gasser R.B."/>
        </authorList>
    </citation>
    <scope>NUCLEOTIDE SEQUENCE [LARGE SCALE GENOMIC DNA]</scope>
    <source>
        <strain evidence="4">ISS417</strain>
    </source>
</reference>
<organism evidence="4 5">
    <name type="scientific">Trichinella murrelli</name>
    <dbReference type="NCBI Taxonomy" id="144512"/>
    <lineage>
        <taxon>Eukaryota</taxon>
        <taxon>Metazoa</taxon>
        <taxon>Ecdysozoa</taxon>
        <taxon>Nematoda</taxon>
        <taxon>Enoplea</taxon>
        <taxon>Dorylaimia</taxon>
        <taxon>Trichinellida</taxon>
        <taxon>Trichinellidae</taxon>
        <taxon>Trichinella</taxon>
    </lineage>
</organism>
<evidence type="ECO:0000256" key="1">
    <source>
        <dbReference type="ARBA" id="ARBA00023157"/>
    </source>
</evidence>
<dbReference type="Gene3D" id="2.40.10.10">
    <property type="entry name" value="Trypsin-like serine proteases"/>
    <property type="match status" value="6"/>
</dbReference>
<dbReference type="OrthoDB" id="5916587at2759"/>
<keyword evidence="4" id="KW-0472">Membrane</keyword>
<keyword evidence="5" id="KW-1185">Reference proteome</keyword>
<feature type="domain" description="Peptidase S1" evidence="3">
    <location>
        <begin position="799"/>
        <end position="937"/>
    </location>
</feature>
<feature type="chain" id="PRO_5006869778" evidence="2">
    <location>
        <begin position="22"/>
        <end position="1213"/>
    </location>
</feature>
<dbReference type="GO" id="GO:0004252">
    <property type="term" value="F:serine-type endopeptidase activity"/>
    <property type="evidence" value="ECO:0007669"/>
    <property type="project" value="InterPro"/>
</dbReference>
<dbReference type="Proteomes" id="UP000055048">
    <property type="component" value="Unassembled WGS sequence"/>
</dbReference>
<dbReference type="PANTHER" id="PTHR24253">
    <property type="entry name" value="TRANSMEMBRANE PROTEASE SERINE"/>
    <property type="match status" value="1"/>
</dbReference>
<protein>
    <submittedName>
        <fullName evidence="4">Transmembrane protease serine 9</fullName>
    </submittedName>
</protein>
<dbReference type="EMBL" id="JYDJ01000047">
    <property type="protein sequence ID" value="KRX47136.1"/>
    <property type="molecule type" value="Genomic_DNA"/>
</dbReference>
<gene>
    <name evidence="4" type="primary">TMPRSS9</name>
    <name evidence="4" type="ORF">T05_2881</name>
</gene>
<evidence type="ECO:0000256" key="2">
    <source>
        <dbReference type="SAM" id="SignalP"/>
    </source>
</evidence>
<dbReference type="STRING" id="144512.A0A0V0U7H3"/>
<name>A0A0V0U7H3_9BILA</name>
<feature type="domain" description="Peptidase S1" evidence="3">
    <location>
        <begin position="543"/>
        <end position="809"/>
    </location>
</feature>
<dbReference type="Pfam" id="PF00089">
    <property type="entry name" value="Trypsin"/>
    <property type="match status" value="5"/>
</dbReference>
<evidence type="ECO:0000313" key="5">
    <source>
        <dbReference type="Proteomes" id="UP000055048"/>
    </source>
</evidence>
<dbReference type="PANTHER" id="PTHR24253:SF153">
    <property type="entry name" value="SERINE PROTEASE HEPSIN"/>
    <property type="match status" value="1"/>
</dbReference>
<dbReference type="InterPro" id="IPR009003">
    <property type="entry name" value="Peptidase_S1_PA"/>
</dbReference>
<evidence type="ECO:0000313" key="4">
    <source>
        <dbReference type="EMBL" id="KRX47136.1"/>
    </source>
</evidence>
<feature type="signal peptide" evidence="2">
    <location>
        <begin position="1"/>
        <end position="21"/>
    </location>
</feature>
<keyword evidence="2" id="KW-0732">Signal</keyword>
<dbReference type="GO" id="GO:0006508">
    <property type="term" value="P:proteolysis"/>
    <property type="evidence" value="ECO:0007669"/>
    <property type="project" value="UniProtKB-KW"/>
</dbReference>
<proteinExistence type="predicted"/>